<dbReference type="GeneID" id="108018514"/>
<dbReference type="CDD" id="cd21505">
    <property type="entry name" value="PPP2R3C"/>
    <property type="match status" value="1"/>
</dbReference>
<dbReference type="GO" id="GO:0005813">
    <property type="term" value="C:centrosome"/>
    <property type="evidence" value="ECO:0007669"/>
    <property type="project" value="TreeGrafter"/>
</dbReference>
<dbReference type="PANTHER" id="PTHR12085:SF3">
    <property type="entry name" value="SERINE_THREONINE-PROTEIN PHOSPHATASE 2A REGULATORY SUBUNIT B'' SUBUNIT GAMMA"/>
    <property type="match status" value="1"/>
</dbReference>
<name>A0AB39ZRR1_DROSZ</name>
<evidence type="ECO:0000313" key="4">
    <source>
        <dbReference type="Proteomes" id="UP001652628"/>
    </source>
</evidence>
<dbReference type="InterPro" id="IPR018247">
    <property type="entry name" value="EF_Hand_1_Ca_BS"/>
</dbReference>
<dbReference type="Gene3D" id="1.10.238.220">
    <property type="match status" value="1"/>
</dbReference>
<dbReference type="Gene3D" id="1.10.238.10">
    <property type="entry name" value="EF-hand"/>
    <property type="match status" value="1"/>
</dbReference>
<dbReference type="InterPro" id="IPR039865">
    <property type="entry name" value="PPP2R3C"/>
</dbReference>
<proteinExistence type="predicted"/>
<evidence type="ECO:0000313" key="5">
    <source>
        <dbReference type="RefSeq" id="XP_016941556.3"/>
    </source>
</evidence>
<dbReference type="GO" id="GO:0030865">
    <property type="term" value="P:cortical cytoskeleton organization"/>
    <property type="evidence" value="ECO:0007669"/>
    <property type="project" value="TreeGrafter"/>
</dbReference>
<dbReference type="GO" id="GO:0000226">
    <property type="term" value="P:microtubule cytoskeleton organization"/>
    <property type="evidence" value="ECO:0007669"/>
    <property type="project" value="TreeGrafter"/>
</dbReference>
<dbReference type="RefSeq" id="XP_016941556.3">
    <property type="nucleotide sequence ID" value="XM_017086067.4"/>
</dbReference>
<protein>
    <submittedName>
        <fullName evidence="5">Serine/threonine-protein phosphatase 2A regulatory subunit B'' subunit gamma-like isoform X1</fullName>
    </submittedName>
</protein>
<organism evidence="4 5">
    <name type="scientific">Drosophila suzukii</name>
    <name type="common">Spotted-wing drosophila fruit fly</name>
    <dbReference type="NCBI Taxonomy" id="28584"/>
    <lineage>
        <taxon>Eukaryota</taxon>
        <taxon>Metazoa</taxon>
        <taxon>Ecdysozoa</taxon>
        <taxon>Arthropoda</taxon>
        <taxon>Hexapoda</taxon>
        <taxon>Insecta</taxon>
        <taxon>Pterygota</taxon>
        <taxon>Neoptera</taxon>
        <taxon>Endopterygota</taxon>
        <taxon>Diptera</taxon>
        <taxon>Brachycera</taxon>
        <taxon>Muscomorpha</taxon>
        <taxon>Ephydroidea</taxon>
        <taxon>Drosophilidae</taxon>
        <taxon>Drosophila</taxon>
        <taxon>Sophophora</taxon>
    </lineage>
</organism>
<keyword evidence="4" id="KW-1185">Reference proteome</keyword>
<accession>A0AB39ZRR1</accession>
<gene>
    <name evidence="5" type="primary">LOC108018514</name>
</gene>
<sequence>MELEMCAVEAFDNRSDKNTEHKDLRIMDHPSYNQIPKFFDPPPKPEDKTRQLLRREAHSLFLQDQAEELLNAEDLNDLWRTLEMHVTKTTRSKRQLINLDNYLIVVSKVGAKCQKLMTVALFFELMLSSNYPGLLDIVSIYNHIIRRVSVIQGRIGLSSYDDLGQGYLNESDLESYITDIIPKLTQIRDCLQPSFERFYVCTLVKKFFFFLDHLHMRRIRIRDIVSSGLLSQLLALSDKPNYKDAKENETTNCFSMPAILGVYEKYLDLDKDHDGMLSKKELSKYGSGSLTSIFLDRAFEVCRTYSGKMDYKTFLDFHFAMENRKSLPALHYIFRILDINQQGYLTAQTLRYFYAGIEARFKTLKAEAVNFQDLKDEIFDMVRPKDPLKITLKDLTNSGQGETVLSILIEFDKFLAYENREENPQNV</sequence>
<keyword evidence="3" id="KW-0106">Calcium</keyword>
<dbReference type="GO" id="GO:0035303">
    <property type="term" value="P:regulation of dephosphorylation"/>
    <property type="evidence" value="ECO:0007669"/>
    <property type="project" value="InterPro"/>
</dbReference>
<evidence type="ECO:0000256" key="2">
    <source>
        <dbReference type="ARBA" id="ARBA00022490"/>
    </source>
</evidence>
<dbReference type="GO" id="GO:0005819">
    <property type="term" value="C:spindle"/>
    <property type="evidence" value="ECO:0007669"/>
    <property type="project" value="TreeGrafter"/>
</dbReference>
<dbReference type="GO" id="GO:0005737">
    <property type="term" value="C:cytoplasm"/>
    <property type="evidence" value="ECO:0007669"/>
    <property type="project" value="UniProtKB-SubCell"/>
</dbReference>
<dbReference type="PANTHER" id="PTHR12085">
    <property type="entry name" value="SERINE/THREONINE-PROTEIN PHOSPHATASE 2A REGULATORY SUBUNIT B'' SUBUNIT GAMMA"/>
    <property type="match status" value="1"/>
</dbReference>
<keyword evidence="2" id="KW-0963">Cytoplasm</keyword>
<evidence type="ECO:0000256" key="1">
    <source>
        <dbReference type="ARBA" id="ARBA00004496"/>
    </source>
</evidence>
<dbReference type="PROSITE" id="PS00018">
    <property type="entry name" value="EF_HAND_1"/>
    <property type="match status" value="1"/>
</dbReference>
<dbReference type="InterPro" id="IPR011992">
    <property type="entry name" value="EF-hand-dom_pair"/>
</dbReference>
<dbReference type="SUPFAM" id="SSF47473">
    <property type="entry name" value="EF-hand"/>
    <property type="match status" value="1"/>
</dbReference>
<comment type="subcellular location">
    <subcellularLocation>
        <location evidence="1">Cytoplasm</location>
    </subcellularLocation>
</comment>
<dbReference type="Proteomes" id="UP001652628">
    <property type="component" value="Chromosome 3"/>
</dbReference>
<evidence type="ECO:0000256" key="3">
    <source>
        <dbReference type="ARBA" id="ARBA00022837"/>
    </source>
</evidence>
<dbReference type="AlphaFoldDB" id="A0AB39ZRR1"/>
<reference evidence="5" key="1">
    <citation type="submission" date="2025-08" db="UniProtKB">
        <authorList>
            <consortium name="RefSeq"/>
        </authorList>
    </citation>
    <scope>IDENTIFICATION</scope>
</reference>